<feature type="compositionally biased region" description="Pro residues" evidence="1">
    <location>
        <begin position="382"/>
        <end position="394"/>
    </location>
</feature>
<evidence type="ECO:0000313" key="5">
    <source>
        <dbReference type="Proteomes" id="UP000799291"/>
    </source>
</evidence>
<proteinExistence type="predicted"/>
<evidence type="ECO:0000259" key="3">
    <source>
        <dbReference type="Pfam" id="PF26616"/>
    </source>
</evidence>
<evidence type="ECO:0000313" key="4">
    <source>
        <dbReference type="EMBL" id="KAF2687075.1"/>
    </source>
</evidence>
<feature type="region of interest" description="Disordered" evidence="1">
    <location>
        <begin position="493"/>
        <end position="531"/>
    </location>
</feature>
<evidence type="ECO:0000256" key="1">
    <source>
        <dbReference type="SAM" id="MobiDB-lite"/>
    </source>
</evidence>
<name>A0A6G1JA87_9PLEO</name>
<dbReference type="InterPro" id="IPR058257">
    <property type="entry name" value="CorA-like_dom"/>
</dbReference>
<feature type="region of interest" description="Disordered" evidence="1">
    <location>
        <begin position="381"/>
        <end position="465"/>
    </location>
</feature>
<protein>
    <recommendedName>
        <fullName evidence="3">CorA-like transporter domain-containing protein</fullName>
    </recommendedName>
</protein>
<dbReference type="EMBL" id="MU005575">
    <property type="protein sequence ID" value="KAF2687075.1"/>
    <property type="molecule type" value="Genomic_DNA"/>
</dbReference>
<dbReference type="OrthoDB" id="5396681at2759"/>
<keyword evidence="2" id="KW-0812">Transmembrane</keyword>
<accession>A0A6G1JA87</accession>
<gene>
    <name evidence="4" type="ORF">K458DRAFT_333138</name>
</gene>
<keyword evidence="2" id="KW-0472">Membrane</keyword>
<feature type="transmembrane region" description="Helical" evidence="2">
    <location>
        <begin position="673"/>
        <end position="698"/>
    </location>
</feature>
<dbReference type="Gene3D" id="1.20.58.340">
    <property type="entry name" value="Magnesium transport protein CorA, transmembrane region"/>
    <property type="match status" value="1"/>
</dbReference>
<keyword evidence="5" id="KW-1185">Reference proteome</keyword>
<organism evidence="4 5">
    <name type="scientific">Lentithecium fluviatile CBS 122367</name>
    <dbReference type="NCBI Taxonomy" id="1168545"/>
    <lineage>
        <taxon>Eukaryota</taxon>
        <taxon>Fungi</taxon>
        <taxon>Dikarya</taxon>
        <taxon>Ascomycota</taxon>
        <taxon>Pezizomycotina</taxon>
        <taxon>Dothideomycetes</taxon>
        <taxon>Pleosporomycetidae</taxon>
        <taxon>Pleosporales</taxon>
        <taxon>Massarineae</taxon>
        <taxon>Lentitheciaceae</taxon>
        <taxon>Lentithecium</taxon>
    </lineage>
</organism>
<feature type="transmembrane region" description="Helical" evidence="2">
    <location>
        <begin position="710"/>
        <end position="731"/>
    </location>
</feature>
<evidence type="ECO:0000256" key="2">
    <source>
        <dbReference type="SAM" id="Phobius"/>
    </source>
</evidence>
<keyword evidence="2" id="KW-1133">Transmembrane helix</keyword>
<feature type="domain" description="CorA-like transporter" evidence="3">
    <location>
        <begin position="104"/>
        <end position="374"/>
    </location>
</feature>
<dbReference type="Proteomes" id="UP000799291">
    <property type="component" value="Unassembled WGS sequence"/>
</dbReference>
<reference evidence="4" key="1">
    <citation type="journal article" date="2020" name="Stud. Mycol.">
        <title>101 Dothideomycetes genomes: a test case for predicting lifestyles and emergence of pathogens.</title>
        <authorList>
            <person name="Haridas S."/>
            <person name="Albert R."/>
            <person name="Binder M."/>
            <person name="Bloem J."/>
            <person name="Labutti K."/>
            <person name="Salamov A."/>
            <person name="Andreopoulos B."/>
            <person name="Baker S."/>
            <person name="Barry K."/>
            <person name="Bills G."/>
            <person name="Bluhm B."/>
            <person name="Cannon C."/>
            <person name="Castanera R."/>
            <person name="Culley D."/>
            <person name="Daum C."/>
            <person name="Ezra D."/>
            <person name="Gonzalez J."/>
            <person name="Henrissat B."/>
            <person name="Kuo A."/>
            <person name="Liang C."/>
            <person name="Lipzen A."/>
            <person name="Lutzoni F."/>
            <person name="Magnuson J."/>
            <person name="Mondo S."/>
            <person name="Nolan M."/>
            <person name="Ohm R."/>
            <person name="Pangilinan J."/>
            <person name="Park H.-J."/>
            <person name="Ramirez L."/>
            <person name="Alfaro M."/>
            <person name="Sun H."/>
            <person name="Tritt A."/>
            <person name="Yoshinaga Y."/>
            <person name="Zwiers L.-H."/>
            <person name="Turgeon B."/>
            <person name="Goodwin S."/>
            <person name="Spatafora J."/>
            <person name="Crous P."/>
            <person name="Grigoriev I."/>
        </authorList>
    </citation>
    <scope>NUCLEOTIDE SEQUENCE</scope>
    <source>
        <strain evidence="4">CBS 122367</strain>
    </source>
</reference>
<dbReference type="AlphaFoldDB" id="A0A6G1JA87"/>
<sequence length="756" mass="85868">MANLEKANAACLGSSSICPVCAAHRARAPRAGGVSLVSRKKATSGMSGPRTASWCRQAKAGWWSLRVASLPFTYKALMLRLGGVCSDLDYVVQCHTISMDSLYRSCELFEQYPQNLVHHDSLSHNLKGFSDRLLSQERHLFEASQAAIDVLDFDGGDQANVRSNCVTTLEELVKLLREALVPGKSDPQCRFIFLHAPQSRAPLRVSREMLLFLFSYYQVMPSMLDFIFPFGKQIYARDFHFSGFREESRLDGKRLGIQITELERSGKELRLCYNLRSVEPSHSDPELPWSIRQLAMYHSFDLESGQSLWINVKGNRLFKDRITDTTVAPFSKSRSEAFSASLTTHLLLCDWSGENWRWYINDLENQLQDICGDALAIQIDKPPSPVASPAPPGMGPRSPTWDKTPLSRSATLPSPRSWGTKWNGSSPTIQPRTPTWESGSRVPVAVRRNSSLSKHRETTSRTAGSRTLHKRLVSFYIRIRSASLRKFWQPNTAEQSANELRSLPPTVEGKKMPPELPPSFAEDSDDQPPDDFTFSDLQRVQYIEDKTQEVLLVLRLNSGVLEEMREHYRYATNHIEFPSRLRSDCEVDLARFDKCLVGVEKDLLMLQSRTETLLRLLANRKNLLNGILQYRGVKANEAFARRAQVSAARMEMMTEAMHDIAKKTEQETVSMRVITSVTLFFLPATFIATFMSTDILNFENGKQDLQKQGLVLYLAIAIPATALTFLAWFMFYQRVTNKGFPFRRRTVRYEIESKDI</sequence>
<dbReference type="Pfam" id="PF26616">
    <property type="entry name" value="CorA-like"/>
    <property type="match status" value="1"/>
</dbReference>
<feature type="compositionally biased region" description="Polar residues" evidence="1">
    <location>
        <begin position="420"/>
        <end position="438"/>
    </location>
</feature>